<dbReference type="Gene3D" id="2.60.40.1760">
    <property type="entry name" value="glycosyl hydrolase (family 31)"/>
    <property type="match status" value="1"/>
</dbReference>
<dbReference type="Pfam" id="PF12999">
    <property type="entry name" value="PRKCSH-like"/>
    <property type="match status" value="1"/>
</dbReference>
<dbReference type="Gene3D" id="2.60.40.1180">
    <property type="entry name" value="Golgi alpha-mannosidase II"/>
    <property type="match status" value="2"/>
</dbReference>
<evidence type="ECO:0000256" key="12">
    <source>
        <dbReference type="SAM" id="Coils"/>
    </source>
</evidence>
<evidence type="ECO:0000256" key="11">
    <source>
        <dbReference type="ARBA" id="ARBA00042895"/>
    </source>
</evidence>
<comment type="similarity">
    <text evidence="3">Belongs to the glycosyl hydrolase 31 family.</text>
</comment>
<dbReference type="PROSITE" id="PS00129">
    <property type="entry name" value="GLYCOSYL_HYDROL_F31_1"/>
    <property type="match status" value="1"/>
</dbReference>
<dbReference type="Pfam" id="PF13802">
    <property type="entry name" value="Gal_mutarotas_2"/>
    <property type="match status" value="1"/>
</dbReference>
<dbReference type="EMBL" id="CENE01000003">
    <property type="protein sequence ID" value="CEQ39441.1"/>
    <property type="molecule type" value="Genomic_DNA"/>
</dbReference>
<dbReference type="GO" id="GO:0030246">
    <property type="term" value="F:carbohydrate binding"/>
    <property type="evidence" value="ECO:0007669"/>
    <property type="project" value="InterPro"/>
</dbReference>
<sequence>MAPKSYTRPPHLHLRAISRLVLISAFLLLVVIPPSFAVKRGDFKTCAQSGFCKRNRELADRATEAGSEWESPYELRSPAFSQGRLRAFIANALFPNIKFSFEVRFQKDGVARILMDEVNGLRQRYNEAASWTVQTEPVLAQDEGNFEVEINEERTSVKYAEGRHELRIEHKPIQVTFLRDGQPHIVLNERGLLNMEHFRVKTVGEQPEELVVQDPEHPEEQRVIVKSEAFPGFLPPNEDGMWEETFNGKRDSKPKGPESLSLDITFPGYEHVYGIPQHASSLSLKQTRGGDGAYTDPYRLYNLDVFEYEADSEMAIYGSIPFMKAHRAGSTVGVFLVSASETWIDITKESTPKAVTSSFKKAKKSGVSTGDAGPSSLTTTTHWMAESGILDLFVFLGPTSDDIFRQYTDLTGKAPLPQYFALAYHQCRWNYLNEDDVLEVQRRFDEADIPVDVIWLDIEYAEEHKYFIWDRRNFPTPEKMQEKLAERGRKLVAIVDPHIKRDSSLYVYTEAQELDILTKQPDGKTELEGWCWTGSSAWIDWFNPASHDWWPKMFEFDKFKGSTPNLFIWNDMNEPSIFNGPEITMQKDAVHHGGWEHRDVHNINGMIYQNLTAQGLIDREDPPKRPFVLTRAFYAGSQRFGAMWTGDNLGDWEHLASTIPMLLTNGIAGMTFSGSDVGGFFGNPPPEMMTRWHQVGAFSPFFRAHGHIDTKRREVYLFDQPYQGIMRDAIRLRYSLLPAMYTAFYEASVSGVPILRPQYVVFPNDPKGFALDDQFYLGSSGLLVKPVVAEGVTEQQIYISDAQPYYHYETHDVYFGVSSGGTHIKVPAPLSSIPILHRGGSILTRRDLVRRASTLTWRDPITLVASMDSTGTTASGSLYLDDGETFDNEKGEYVYRAFKLEPQEAGSKTLVLRSRAIDTLSTALTTYNPTENAWAQKISDVVVREIIVLGLPTKPTCVKLAGTGAGLDFEWTGGASATSSRRSNGKAASVLKIKDANSAIVRDWDIVFEFDPSASCILTPATDYEAALQSPECPAGQFYCRNEGHIPSCILRSRFNDGVCDPECCDGSDETDGKALCPNRCAEVGAEYRKQKAEEARKVRVGASLRNDYIKHGAKEKAKLEAEVEKVQMEIEKLQEREAVVKASLEALENAEAGDIERKKNSQLYQRIVEMQAAIKALRMHRANLEGHVNDLSGILSDLSRDFNPNYQDMAVLGASRAYKEWQEANGMTTAPSGDDVKEAIEETTSAAEKRDAGGLVDDYTDEELKQLEEEDPLSLIDSLSTRVGSPLTSGVSTIFRLEEYVPDKWRPQYDTYKKTLVDLLVRTGVINAPTASGLADRPELARARTAHSQVLDEIRSAEHKLETAQGGLEKDWGRDWEWKKLDGTCVEQDTGEYTYSVCFFGEATQKSNNNGGRTSLGRFKGWSPTAEEGSDDYYRKHIYADGQRCWNGPARSAKVDLVCGTSNALLHVIEPEKCEYLFTVTTPAVCFPPPREEDERTKDEL</sequence>
<dbReference type="SUPFAM" id="SSF51011">
    <property type="entry name" value="Glycosyl hydrolase domain"/>
    <property type="match status" value="1"/>
</dbReference>
<dbReference type="OrthoDB" id="3237269at2759"/>
<feature type="chain" id="PRO_5002303331" description="Glucosidase 2 subunit beta" evidence="13">
    <location>
        <begin position="38"/>
        <end position="1502"/>
    </location>
</feature>
<feature type="domain" description="MRH" evidence="14">
    <location>
        <begin position="1384"/>
        <end position="1489"/>
    </location>
</feature>
<dbReference type="InterPro" id="IPR028146">
    <property type="entry name" value="PRKCSH_N"/>
</dbReference>
<keyword evidence="5 13" id="KW-0732">Signal</keyword>
<keyword evidence="8" id="KW-1015">Disulfide bond</keyword>
<evidence type="ECO:0000259" key="14">
    <source>
        <dbReference type="PROSITE" id="PS51914"/>
    </source>
</evidence>
<evidence type="ECO:0000313" key="15">
    <source>
        <dbReference type="EMBL" id="CEQ39441.1"/>
    </source>
</evidence>
<keyword evidence="10" id="KW-0326">Glycosidase</keyword>
<dbReference type="InterPro" id="IPR002172">
    <property type="entry name" value="LDrepeatLR_classA_rpt"/>
</dbReference>
<dbReference type="GO" id="GO:0090599">
    <property type="term" value="F:alpha-glucosidase activity"/>
    <property type="evidence" value="ECO:0007669"/>
    <property type="project" value="TreeGrafter"/>
</dbReference>
<dbReference type="Gene3D" id="3.20.20.80">
    <property type="entry name" value="Glycosidases"/>
    <property type="match status" value="2"/>
</dbReference>
<evidence type="ECO:0000256" key="4">
    <source>
        <dbReference type="ARBA" id="ARBA00022387"/>
    </source>
</evidence>
<dbReference type="InterPro" id="IPR044865">
    <property type="entry name" value="MRH_dom"/>
</dbReference>
<dbReference type="SUPFAM" id="SSF51445">
    <property type="entry name" value="(Trans)glycosidases"/>
    <property type="match status" value="1"/>
</dbReference>
<keyword evidence="7" id="KW-0256">Endoplasmic reticulum</keyword>
<dbReference type="Pfam" id="PF13015">
    <property type="entry name" value="PRKCSH_1"/>
    <property type="match status" value="1"/>
</dbReference>
<evidence type="ECO:0000256" key="3">
    <source>
        <dbReference type="ARBA" id="ARBA00007806"/>
    </source>
</evidence>
<dbReference type="InterPro" id="IPR011013">
    <property type="entry name" value="Gal_mutarotase_sf_dom"/>
</dbReference>
<evidence type="ECO:0000256" key="13">
    <source>
        <dbReference type="SAM" id="SignalP"/>
    </source>
</evidence>
<gene>
    <name evidence="15" type="primary">SPOSA6832_00983</name>
</gene>
<dbReference type="PANTHER" id="PTHR22762">
    <property type="entry name" value="ALPHA-GLUCOSIDASE"/>
    <property type="match status" value="1"/>
</dbReference>
<keyword evidence="12" id="KW-0175">Coiled coil</keyword>
<dbReference type="InterPro" id="IPR000322">
    <property type="entry name" value="Glyco_hydro_31_TIM"/>
</dbReference>
<evidence type="ECO:0000256" key="6">
    <source>
        <dbReference type="ARBA" id="ARBA00022801"/>
    </source>
</evidence>
<dbReference type="PROSITE" id="PS51914">
    <property type="entry name" value="MRH"/>
    <property type="match status" value="1"/>
</dbReference>
<evidence type="ECO:0000256" key="2">
    <source>
        <dbReference type="ARBA" id="ARBA00004833"/>
    </source>
</evidence>
<dbReference type="GO" id="GO:0006491">
    <property type="term" value="P:N-glycan processing"/>
    <property type="evidence" value="ECO:0007669"/>
    <property type="project" value="TreeGrafter"/>
</dbReference>
<dbReference type="GO" id="GO:0017177">
    <property type="term" value="C:glucosidase II complex"/>
    <property type="evidence" value="ECO:0007669"/>
    <property type="project" value="TreeGrafter"/>
</dbReference>
<dbReference type="InterPro" id="IPR017853">
    <property type="entry name" value="GH"/>
</dbReference>
<dbReference type="Proteomes" id="UP000243876">
    <property type="component" value="Unassembled WGS sequence"/>
</dbReference>
<dbReference type="InterPro" id="IPR025887">
    <property type="entry name" value="Glyco_hydro_31_N_dom"/>
</dbReference>
<evidence type="ECO:0000256" key="7">
    <source>
        <dbReference type="ARBA" id="ARBA00022824"/>
    </source>
</evidence>
<evidence type="ECO:0000256" key="9">
    <source>
        <dbReference type="ARBA" id="ARBA00023180"/>
    </source>
</evidence>
<name>A0A0D6EHR0_SPOSA</name>
<dbReference type="Pfam" id="PF01055">
    <property type="entry name" value="Glyco_hydro_31_2nd"/>
    <property type="match status" value="1"/>
</dbReference>
<comment type="pathway">
    <text evidence="2">Glycan metabolism; N-glycan metabolism.</text>
</comment>
<feature type="signal peptide" evidence="13">
    <location>
        <begin position="1"/>
        <end position="37"/>
    </location>
</feature>
<dbReference type="InterPro" id="IPR036607">
    <property type="entry name" value="PRKCSH"/>
</dbReference>
<dbReference type="Pfam" id="PF21365">
    <property type="entry name" value="Glyco_hydro_31_3rd"/>
    <property type="match status" value="1"/>
</dbReference>
<dbReference type="Gene3D" id="2.70.130.10">
    <property type="entry name" value="Mannose-6-phosphate receptor binding domain"/>
    <property type="match status" value="1"/>
</dbReference>
<comment type="subcellular location">
    <subcellularLocation>
        <location evidence="1">Endoplasmic reticulum</location>
    </subcellularLocation>
</comment>
<keyword evidence="6" id="KW-0378">Hydrolase</keyword>
<dbReference type="PROSITE" id="PS50068">
    <property type="entry name" value="LDLRA_2"/>
    <property type="match status" value="1"/>
</dbReference>
<dbReference type="SUPFAM" id="SSF50911">
    <property type="entry name" value="Mannose 6-phosphate receptor domain"/>
    <property type="match status" value="1"/>
</dbReference>
<dbReference type="InterPro" id="IPR013780">
    <property type="entry name" value="Glyco_hydro_b"/>
</dbReference>
<dbReference type="GO" id="GO:0005975">
    <property type="term" value="P:carbohydrate metabolic process"/>
    <property type="evidence" value="ECO:0007669"/>
    <property type="project" value="InterPro"/>
</dbReference>
<keyword evidence="16" id="KW-1185">Reference proteome</keyword>
<dbReference type="InterPro" id="IPR009011">
    <property type="entry name" value="Man6P_isomerase_rcpt-bd_dom_sf"/>
</dbReference>
<dbReference type="CDD" id="cd14752">
    <property type="entry name" value="GH31_N"/>
    <property type="match status" value="1"/>
</dbReference>
<keyword evidence="9" id="KW-0325">Glycoprotein</keyword>
<dbReference type="CDD" id="cd06603">
    <property type="entry name" value="GH31_GANC_GANAB_alpha"/>
    <property type="match status" value="1"/>
</dbReference>
<protein>
    <recommendedName>
        <fullName evidence="4">Glucosidase 2 subunit beta</fullName>
    </recommendedName>
    <alternativeName>
        <fullName evidence="11">Glucosidase II subunit alpha</fullName>
    </alternativeName>
</protein>
<evidence type="ECO:0000256" key="5">
    <source>
        <dbReference type="ARBA" id="ARBA00022729"/>
    </source>
</evidence>
<reference evidence="16" key="1">
    <citation type="submission" date="2015-02" db="EMBL/GenBank/DDBJ databases">
        <authorList>
            <person name="Gon?alves P."/>
        </authorList>
    </citation>
    <scope>NUCLEOTIDE SEQUENCE [LARGE SCALE GENOMIC DNA]</scope>
</reference>
<evidence type="ECO:0000256" key="10">
    <source>
        <dbReference type="ARBA" id="ARBA00023295"/>
    </source>
</evidence>
<evidence type="ECO:0000313" key="16">
    <source>
        <dbReference type="Proteomes" id="UP000243876"/>
    </source>
</evidence>
<evidence type="ECO:0000256" key="8">
    <source>
        <dbReference type="ARBA" id="ARBA00023157"/>
    </source>
</evidence>
<organism evidence="15 16">
    <name type="scientific">Sporidiobolus salmonicolor</name>
    <name type="common">Yeast-like fungus</name>
    <name type="synonym">Sporobolomyces salmonicolor</name>
    <dbReference type="NCBI Taxonomy" id="5005"/>
    <lineage>
        <taxon>Eukaryota</taxon>
        <taxon>Fungi</taxon>
        <taxon>Dikarya</taxon>
        <taxon>Basidiomycota</taxon>
        <taxon>Pucciniomycotina</taxon>
        <taxon>Microbotryomycetes</taxon>
        <taxon>Sporidiobolales</taxon>
        <taxon>Sporidiobolaceae</taxon>
        <taxon>Sporobolomyces</taxon>
    </lineage>
</organism>
<evidence type="ECO:0000256" key="1">
    <source>
        <dbReference type="ARBA" id="ARBA00004240"/>
    </source>
</evidence>
<dbReference type="PANTHER" id="PTHR22762:SF54">
    <property type="entry name" value="BCDNA.GH04962"/>
    <property type="match status" value="1"/>
</dbReference>
<dbReference type="InterPro" id="IPR030458">
    <property type="entry name" value="Glyco_hydro_31_AS"/>
</dbReference>
<accession>A0A0D6EHR0</accession>
<feature type="coiled-coil region" evidence="12">
    <location>
        <begin position="1110"/>
        <end position="1151"/>
    </location>
</feature>
<dbReference type="SUPFAM" id="SSF74650">
    <property type="entry name" value="Galactose mutarotase-like"/>
    <property type="match status" value="1"/>
</dbReference>
<dbReference type="InterPro" id="IPR048395">
    <property type="entry name" value="Glyco_hydro_31_C"/>
</dbReference>
<proteinExistence type="inferred from homology"/>